<evidence type="ECO:0000313" key="9">
    <source>
        <dbReference type="EMBL" id="KAL1117278.1"/>
    </source>
</evidence>
<evidence type="ECO:0000256" key="3">
    <source>
        <dbReference type="ARBA" id="ARBA00022729"/>
    </source>
</evidence>
<evidence type="ECO:0000256" key="6">
    <source>
        <dbReference type="ARBA" id="ARBA00023157"/>
    </source>
</evidence>
<protein>
    <recommendedName>
        <fullName evidence="8">Discoidin domain-containing protein</fullName>
    </recommendedName>
</protein>
<evidence type="ECO:0000256" key="7">
    <source>
        <dbReference type="ARBA" id="ARBA00023180"/>
    </source>
</evidence>
<comment type="caution">
    <text evidence="9">The sequence shown here is derived from an EMBL/GenBank/DDBJ whole genome shotgun (WGS) entry which is preliminary data.</text>
</comment>
<evidence type="ECO:0000256" key="4">
    <source>
        <dbReference type="ARBA" id="ARBA00022989"/>
    </source>
</evidence>
<keyword evidence="6" id="KW-1015">Disulfide bond</keyword>
<gene>
    <name evidence="9" type="ORF">AAG570_004604</name>
</gene>
<evidence type="ECO:0000313" key="10">
    <source>
        <dbReference type="Proteomes" id="UP001558652"/>
    </source>
</evidence>
<keyword evidence="7" id="KW-0325">Glycoprotein</keyword>
<evidence type="ECO:0000256" key="5">
    <source>
        <dbReference type="ARBA" id="ARBA00023136"/>
    </source>
</evidence>
<keyword evidence="10" id="KW-1185">Reference proteome</keyword>
<keyword evidence="5" id="KW-0472">Membrane</keyword>
<dbReference type="AlphaFoldDB" id="A0ABD0Y1N4"/>
<reference evidence="9 10" key="1">
    <citation type="submission" date="2024-07" db="EMBL/GenBank/DDBJ databases">
        <title>Chromosome-level genome assembly of the water stick insect Ranatra chinensis (Heteroptera: Nepidae).</title>
        <authorList>
            <person name="Liu X."/>
        </authorList>
    </citation>
    <scope>NUCLEOTIDE SEQUENCE [LARGE SCALE GENOMIC DNA]</scope>
    <source>
        <strain evidence="9">Cailab_2021Rc</strain>
        <tissue evidence="9">Muscle</tissue>
    </source>
</reference>
<comment type="subcellular location">
    <subcellularLocation>
        <location evidence="1">Membrane</location>
        <topology evidence="1">Single-pass type I membrane protein</topology>
    </subcellularLocation>
</comment>
<evidence type="ECO:0000259" key="8">
    <source>
        <dbReference type="Pfam" id="PF21114"/>
    </source>
</evidence>
<evidence type="ECO:0000256" key="1">
    <source>
        <dbReference type="ARBA" id="ARBA00004479"/>
    </source>
</evidence>
<dbReference type="Proteomes" id="UP001558652">
    <property type="component" value="Unassembled WGS sequence"/>
</dbReference>
<name>A0ABD0Y1N4_9HEMI</name>
<organism evidence="9 10">
    <name type="scientific">Ranatra chinensis</name>
    <dbReference type="NCBI Taxonomy" id="642074"/>
    <lineage>
        <taxon>Eukaryota</taxon>
        <taxon>Metazoa</taxon>
        <taxon>Ecdysozoa</taxon>
        <taxon>Arthropoda</taxon>
        <taxon>Hexapoda</taxon>
        <taxon>Insecta</taxon>
        <taxon>Pterygota</taxon>
        <taxon>Neoptera</taxon>
        <taxon>Paraneoptera</taxon>
        <taxon>Hemiptera</taxon>
        <taxon>Heteroptera</taxon>
        <taxon>Panheteroptera</taxon>
        <taxon>Nepomorpha</taxon>
        <taxon>Nepidae</taxon>
        <taxon>Ranatrinae</taxon>
        <taxon>Ranatra</taxon>
    </lineage>
</organism>
<evidence type="ECO:0000256" key="2">
    <source>
        <dbReference type="ARBA" id="ARBA00022692"/>
    </source>
</evidence>
<accession>A0ABD0Y1N4</accession>
<feature type="domain" description="Discoidin" evidence="8">
    <location>
        <begin position="32"/>
        <end position="112"/>
    </location>
</feature>
<dbReference type="GO" id="GO:0016020">
    <property type="term" value="C:membrane"/>
    <property type="evidence" value="ECO:0007669"/>
    <property type="project" value="UniProtKB-SubCell"/>
</dbReference>
<dbReference type="EMBL" id="JBFDAA010000016">
    <property type="protein sequence ID" value="KAL1117278.1"/>
    <property type="molecule type" value="Genomic_DNA"/>
</dbReference>
<keyword evidence="2" id="KW-0812">Transmembrane</keyword>
<dbReference type="Gene3D" id="2.60.120.1190">
    <property type="match status" value="1"/>
</dbReference>
<dbReference type="Pfam" id="PF21114">
    <property type="entry name" value="DDR1-2_DS-like"/>
    <property type="match status" value="1"/>
</dbReference>
<dbReference type="InterPro" id="IPR048525">
    <property type="entry name" value="DDR1-2_DS-like"/>
</dbReference>
<sequence>MASKRRKMFYEDKKQEMTEIGPRNLPSFCDYGVVSYSIPIDPSWGEPDQDLSDVSYDGENSTKTMVKGLGRLVDGTYGGDNFKLDIGYGKVQYSSYAPWHVSNHTVHTDLIFQQSDKSFTKNSKPFTPHLKLTPISGAIEGNNCKVFETTIAPIKGSLLIISKGAPQAGDGVSAKNTMEAQIVKQKDKFIYNSEE</sequence>
<keyword evidence="3" id="KW-0732">Signal</keyword>
<proteinExistence type="predicted"/>
<keyword evidence="4" id="KW-1133">Transmembrane helix</keyword>